<evidence type="ECO:0000256" key="3">
    <source>
        <dbReference type="ARBA" id="ARBA00006991"/>
    </source>
</evidence>
<protein>
    <submittedName>
        <fullName evidence="14">ZNF292 isoform 4</fullName>
    </submittedName>
</protein>
<dbReference type="PANTHER" id="PTHR15507:SF14">
    <property type="entry name" value="ZINC FINGER PROTEIN 292"/>
    <property type="match status" value="1"/>
</dbReference>
<evidence type="ECO:0000256" key="10">
    <source>
        <dbReference type="ARBA" id="ARBA00023125"/>
    </source>
</evidence>
<dbReference type="Proteomes" id="UP000236370">
    <property type="component" value="Unassembled WGS sequence"/>
</dbReference>
<evidence type="ECO:0000256" key="4">
    <source>
        <dbReference type="ARBA" id="ARBA00022553"/>
    </source>
</evidence>
<comment type="function">
    <text evidence="1">May be involved in transcriptional regulation.</text>
</comment>
<comment type="caution">
    <text evidence="14">The sequence shown here is derived from an EMBL/GenBank/DDBJ whole genome shotgun (WGS) entry which is preliminary data.</text>
</comment>
<dbReference type="Pfam" id="PF25580">
    <property type="entry name" value="TPR_Rlf"/>
    <property type="match status" value="1"/>
</dbReference>
<gene>
    <name evidence="14" type="ORF">CK820_G0000804</name>
</gene>
<evidence type="ECO:0000259" key="13">
    <source>
        <dbReference type="Pfam" id="PF25580"/>
    </source>
</evidence>
<reference evidence="14 15" key="1">
    <citation type="submission" date="2017-12" db="EMBL/GenBank/DDBJ databases">
        <title>High-resolution comparative analysis of great ape genomes.</title>
        <authorList>
            <person name="Pollen A."/>
            <person name="Hastie A."/>
            <person name="Hormozdiari F."/>
            <person name="Dougherty M."/>
            <person name="Liu R."/>
            <person name="Chaisson M."/>
            <person name="Hoppe E."/>
            <person name="Hill C."/>
            <person name="Pang A."/>
            <person name="Hillier L."/>
            <person name="Baker C."/>
            <person name="Armstrong J."/>
            <person name="Shendure J."/>
            <person name="Paten B."/>
            <person name="Wilson R."/>
            <person name="Chao H."/>
            <person name="Schneider V."/>
            <person name="Ventura M."/>
            <person name="Kronenberg Z."/>
            <person name="Murali S."/>
            <person name="Gordon D."/>
            <person name="Cantsilieris S."/>
            <person name="Munson K."/>
            <person name="Nelson B."/>
            <person name="Raja A."/>
            <person name="Underwood J."/>
            <person name="Diekhans M."/>
            <person name="Fiddes I."/>
            <person name="Haussler D."/>
            <person name="Eichler E."/>
        </authorList>
    </citation>
    <scope>NUCLEOTIDE SEQUENCE [LARGE SCALE GENOMIC DNA]</scope>
    <source>
        <strain evidence="14">Yerkes chimp pedigree #C0471</strain>
    </source>
</reference>
<evidence type="ECO:0000256" key="7">
    <source>
        <dbReference type="ARBA" id="ARBA00022771"/>
    </source>
</evidence>
<dbReference type="AlphaFoldDB" id="A0A2J8PVE3"/>
<organism evidence="14 15">
    <name type="scientific">Pan troglodytes</name>
    <name type="common">Chimpanzee</name>
    <dbReference type="NCBI Taxonomy" id="9598"/>
    <lineage>
        <taxon>Eukaryota</taxon>
        <taxon>Metazoa</taxon>
        <taxon>Chordata</taxon>
        <taxon>Craniata</taxon>
        <taxon>Vertebrata</taxon>
        <taxon>Euteleostomi</taxon>
        <taxon>Mammalia</taxon>
        <taxon>Eutheria</taxon>
        <taxon>Euarchontoglires</taxon>
        <taxon>Primates</taxon>
        <taxon>Haplorrhini</taxon>
        <taxon>Catarrhini</taxon>
        <taxon>Hominidae</taxon>
        <taxon>Pan</taxon>
    </lineage>
</organism>
<comment type="subcellular location">
    <subcellularLocation>
        <location evidence="2">Nucleus</location>
    </subcellularLocation>
</comment>
<dbReference type="GO" id="GO:0003677">
    <property type="term" value="F:DNA binding"/>
    <property type="evidence" value="ECO:0007669"/>
    <property type="project" value="UniProtKB-KW"/>
</dbReference>
<name>A0A2J8PVE3_PANTR</name>
<feature type="domain" description="Zinc finger protein Rlf/292/654 TPR repeats" evidence="13">
    <location>
        <begin position="1"/>
        <end position="94"/>
    </location>
</feature>
<evidence type="ECO:0000313" key="15">
    <source>
        <dbReference type="Proteomes" id="UP000236370"/>
    </source>
</evidence>
<evidence type="ECO:0000256" key="12">
    <source>
        <dbReference type="ARBA" id="ARBA00023242"/>
    </source>
</evidence>
<keyword evidence="8" id="KW-0862">Zinc</keyword>
<evidence type="ECO:0000256" key="5">
    <source>
        <dbReference type="ARBA" id="ARBA00022723"/>
    </source>
</evidence>
<dbReference type="InterPro" id="IPR057986">
    <property type="entry name" value="TPR_Rlf/292/654"/>
</dbReference>
<evidence type="ECO:0000256" key="2">
    <source>
        <dbReference type="ARBA" id="ARBA00004123"/>
    </source>
</evidence>
<keyword evidence="10" id="KW-0238">DNA-binding</keyword>
<accession>A0A2J8PVE3</accession>
<dbReference type="PANTHER" id="PTHR15507">
    <property type="entry name" value="ZINC FINGER PROTEIN RLF"/>
    <property type="match status" value="1"/>
</dbReference>
<keyword evidence="6" id="KW-0677">Repeat</keyword>
<proteinExistence type="inferred from homology"/>
<keyword evidence="5" id="KW-0479">Metal-binding</keyword>
<evidence type="ECO:0000256" key="8">
    <source>
        <dbReference type="ARBA" id="ARBA00022833"/>
    </source>
</evidence>
<dbReference type="GO" id="GO:0005634">
    <property type="term" value="C:nucleus"/>
    <property type="evidence" value="ECO:0007669"/>
    <property type="project" value="UniProtKB-SubCell"/>
</dbReference>
<dbReference type="GO" id="GO:0008270">
    <property type="term" value="F:zinc ion binding"/>
    <property type="evidence" value="ECO:0007669"/>
    <property type="project" value="UniProtKB-KW"/>
</dbReference>
<evidence type="ECO:0000256" key="6">
    <source>
        <dbReference type="ARBA" id="ARBA00022737"/>
    </source>
</evidence>
<evidence type="ECO:0000256" key="11">
    <source>
        <dbReference type="ARBA" id="ARBA00023163"/>
    </source>
</evidence>
<keyword evidence="12" id="KW-0539">Nucleus</keyword>
<evidence type="ECO:0000256" key="1">
    <source>
        <dbReference type="ARBA" id="ARBA00003767"/>
    </source>
</evidence>
<evidence type="ECO:0000313" key="14">
    <source>
        <dbReference type="EMBL" id="PNI87983.1"/>
    </source>
</evidence>
<sequence>EISEVDCKDALEMICNLESEGDEKSALVLCTAFLSRQLQQGDMYCAWELTLFWSKLQQRVEPSIQVYLERCRQLSLLTKTVYHIFFLIKVINSERWGLTILPRFISNSWAQVILRAWAFQSGGITGMSHHT</sequence>
<evidence type="ECO:0000256" key="9">
    <source>
        <dbReference type="ARBA" id="ARBA00023015"/>
    </source>
</evidence>
<keyword evidence="9" id="KW-0805">Transcription regulation</keyword>
<comment type="similarity">
    <text evidence="3">Belongs to the krueppel C2H2-type zinc-finger protein family.</text>
</comment>
<keyword evidence="4" id="KW-0597">Phosphoprotein</keyword>
<feature type="non-terminal residue" evidence="14">
    <location>
        <position position="1"/>
    </location>
</feature>
<keyword evidence="7" id="KW-0863">Zinc-finger</keyword>
<keyword evidence="11" id="KW-0804">Transcription</keyword>
<dbReference type="InterPro" id="IPR052251">
    <property type="entry name" value="GH-ZnFinger_Regulators"/>
</dbReference>
<dbReference type="EMBL" id="NBAG03000210">
    <property type="protein sequence ID" value="PNI87983.1"/>
    <property type="molecule type" value="Genomic_DNA"/>
</dbReference>